<feature type="domain" description="CBS" evidence="12">
    <location>
        <begin position="277"/>
        <end position="334"/>
    </location>
</feature>
<dbReference type="Gene3D" id="3.10.580.10">
    <property type="entry name" value="CBS-domain"/>
    <property type="match status" value="1"/>
</dbReference>
<dbReference type="InterPro" id="IPR044751">
    <property type="entry name" value="Ion_transp-like_CBS"/>
</dbReference>
<dbReference type="HOGENOM" id="CLU_015237_4_1_0"/>
<proteinExistence type="inferred from homology"/>
<evidence type="ECO:0000313" key="14">
    <source>
        <dbReference type="EMBL" id="ABY35405.1"/>
    </source>
</evidence>
<evidence type="ECO:0000256" key="4">
    <source>
        <dbReference type="ARBA" id="ARBA00022692"/>
    </source>
</evidence>
<evidence type="ECO:0000259" key="13">
    <source>
        <dbReference type="PROSITE" id="PS51846"/>
    </source>
</evidence>
<dbReference type="SUPFAM" id="SSF54631">
    <property type="entry name" value="CBS-domain pair"/>
    <property type="match status" value="1"/>
</dbReference>
<dbReference type="PROSITE" id="PS51371">
    <property type="entry name" value="CBS"/>
    <property type="match status" value="2"/>
</dbReference>
<dbReference type="InterPro" id="IPR005170">
    <property type="entry name" value="Transptr-assoc_dom"/>
</dbReference>
<keyword evidence="3" id="KW-1003">Cell membrane</keyword>
<dbReference type="InParanoid" id="A9WFQ5"/>
<dbReference type="PROSITE" id="PS51846">
    <property type="entry name" value="CNNM"/>
    <property type="match status" value="1"/>
</dbReference>
<dbReference type="Proteomes" id="UP000002008">
    <property type="component" value="Chromosome"/>
</dbReference>
<feature type="domain" description="CBS" evidence="12">
    <location>
        <begin position="212"/>
        <end position="272"/>
    </location>
</feature>
<dbReference type="Pfam" id="PF01595">
    <property type="entry name" value="CNNM"/>
    <property type="match status" value="1"/>
</dbReference>
<evidence type="ECO:0000256" key="8">
    <source>
        <dbReference type="ARBA" id="ARBA00023136"/>
    </source>
</evidence>
<dbReference type="InterPro" id="IPR036318">
    <property type="entry name" value="FAD-bd_PCMH-like_sf"/>
</dbReference>
<dbReference type="EnsemblBacteria" id="ABY35405">
    <property type="protein sequence ID" value="ABY35405"/>
    <property type="gene ID" value="Caur_2196"/>
</dbReference>
<evidence type="ECO:0000259" key="12">
    <source>
        <dbReference type="PROSITE" id="PS51371"/>
    </source>
</evidence>
<dbReference type="InterPro" id="IPR046342">
    <property type="entry name" value="CBS_dom_sf"/>
</dbReference>
<feature type="domain" description="CNNM transmembrane" evidence="13">
    <location>
        <begin position="5"/>
        <end position="193"/>
    </location>
</feature>
<dbReference type="PATRIC" id="fig|324602.8.peg.2485"/>
<evidence type="ECO:0000256" key="11">
    <source>
        <dbReference type="SAM" id="Phobius"/>
    </source>
</evidence>
<evidence type="ECO:0000256" key="6">
    <source>
        <dbReference type="ARBA" id="ARBA00022989"/>
    </source>
</evidence>
<feature type="transmembrane region" description="Helical" evidence="11">
    <location>
        <begin position="128"/>
        <end position="152"/>
    </location>
</feature>
<protein>
    <submittedName>
        <fullName evidence="14">CBS domain containing protein</fullName>
    </submittedName>
</protein>
<keyword evidence="4 10" id="KW-0812">Transmembrane</keyword>
<keyword evidence="8 10" id="KW-0472">Membrane</keyword>
<evidence type="ECO:0000256" key="3">
    <source>
        <dbReference type="ARBA" id="ARBA00022475"/>
    </source>
</evidence>
<dbReference type="AlphaFoldDB" id="A9WFQ5"/>
<dbReference type="PANTHER" id="PTHR22777">
    <property type="entry name" value="HEMOLYSIN-RELATED"/>
    <property type="match status" value="1"/>
</dbReference>
<dbReference type="KEGG" id="cau:Caur_2196"/>
<keyword evidence="6 10" id="KW-1133">Transmembrane helix</keyword>
<keyword evidence="5" id="KW-0677">Repeat</keyword>
<dbReference type="RefSeq" id="WP_012258059.1">
    <property type="nucleotide sequence ID" value="NC_010175.1"/>
</dbReference>
<evidence type="ECO:0000313" key="15">
    <source>
        <dbReference type="Proteomes" id="UP000002008"/>
    </source>
</evidence>
<organism evidence="14 15">
    <name type="scientific">Chloroflexus aurantiacus (strain ATCC 29366 / DSM 635 / J-10-fl)</name>
    <dbReference type="NCBI Taxonomy" id="324602"/>
    <lineage>
        <taxon>Bacteria</taxon>
        <taxon>Bacillati</taxon>
        <taxon>Chloroflexota</taxon>
        <taxon>Chloroflexia</taxon>
        <taxon>Chloroflexales</taxon>
        <taxon>Chloroflexineae</taxon>
        <taxon>Chloroflexaceae</taxon>
        <taxon>Chloroflexus</taxon>
    </lineage>
</organism>
<comment type="similarity">
    <text evidence="2">Belongs to the UPF0053 family.</text>
</comment>
<evidence type="ECO:0000256" key="7">
    <source>
        <dbReference type="ARBA" id="ARBA00023122"/>
    </source>
</evidence>
<dbReference type="GO" id="GO:0050660">
    <property type="term" value="F:flavin adenine dinucleotide binding"/>
    <property type="evidence" value="ECO:0007669"/>
    <property type="project" value="InterPro"/>
</dbReference>
<feature type="transmembrane region" description="Helical" evidence="11">
    <location>
        <begin position="96"/>
        <end position="116"/>
    </location>
</feature>
<dbReference type="GO" id="GO:0005886">
    <property type="term" value="C:plasma membrane"/>
    <property type="evidence" value="ECO:0000318"/>
    <property type="project" value="GO_Central"/>
</dbReference>
<keyword evidence="7 9" id="KW-0129">CBS domain</keyword>
<accession>A9WFQ5</accession>
<evidence type="ECO:0000256" key="1">
    <source>
        <dbReference type="ARBA" id="ARBA00004651"/>
    </source>
</evidence>
<keyword evidence="15" id="KW-1185">Reference proteome</keyword>
<dbReference type="PANTHER" id="PTHR22777:SF32">
    <property type="entry name" value="UPF0053 INNER MEMBRANE PROTEIN YFJD"/>
    <property type="match status" value="1"/>
</dbReference>
<dbReference type="SUPFAM" id="SSF56176">
    <property type="entry name" value="FAD-binding/transporter-associated domain-like"/>
    <property type="match status" value="1"/>
</dbReference>
<dbReference type="SMART" id="SM00116">
    <property type="entry name" value="CBS"/>
    <property type="match status" value="2"/>
</dbReference>
<dbReference type="Pfam" id="PF03471">
    <property type="entry name" value="CorC_HlyC"/>
    <property type="match status" value="1"/>
</dbReference>
<dbReference type="CDD" id="cd04590">
    <property type="entry name" value="CBS_pair_CorC_HlyC_assoc"/>
    <property type="match status" value="1"/>
</dbReference>
<evidence type="ECO:0000256" key="9">
    <source>
        <dbReference type="PROSITE-ProRule" id="PRU00703"/>
    </source>
</evidence>
<reference evidence="15" key="1">
    <citation type="journal article" date="2011" name="BMC Genomics">
        <title>Complete genome sequence of the filamentous anoxygenic phototrophic bacterium Chloroflexus aurantiacus.</title>
        <authorList>
            <person name="Tang K.H."/>
            <person name="Barry K."/>
            <person name="Chertkov O."/>
            <person name="Dalin E."/>
            <person name="Han C.S."/>
            <person name="Hauser L.J."/>
            <person name="Honchak B.M."/>
            <person name="Karbach L.E."/>
            <person name="Land M.L."/>
            <person name="Lapidus A."/>
            <person name="Larimer F.W."/>
            <person name="Mikhailova N."/>
            <person name="Pitluck S."/>
            <person name="Pierson B.K."/>
            <person name="Blankenship R.E."/>
        </authorList>
    </citation>
    <scope>NUCLEOTIDE SEQUENCE [LARGE SCALE GENOMIC DNA]</scope>
    <source>
        <strain evidence="15">ATCC 29366 / DSM 635 / J-10-fl</strain>
    </source>
</reference>
<dbReference type="InterPro" id="IPR002550">
    <property type="entry name" value="CNNM"/>
</dbReference>
<feature type="transmembrane region" description="Helical" evidence="11">
    <location>
        <begin position="69"/>
        <end position="90"/>
    </location>
</feature>
<dbReference type="FunFam" id="3.10.580.10:FF:000002">
    <property type="entry name" value="Magnesium/cobalt efflux protein CorC"/>
    <property type="match status" value="1"/>
</dbReference>
<name>A9WFQ5_CHLAA</name>
<evidence type="ECO:0000256" key="2">
    <source>
        <dbReference type="ARBA" id="ARBA00006337"/>
    </source>
</evidence>
<dbReference type="EMBL" id="CP000909">
    <property type="protein sequence ID" value="ABY35405.1"/>
    <property type="molecule type" value="Genomic_DNA"/>
</dbReference>
<dbReference type="eggNOG" id="COG1253">
    <property type="taxonomic scope" value="Bacteria"/>
</dbReference>
<dbReference type="Pfam" id="PF00571">
    <property type="entry name" value="CBS"/>
    <property type="match status" value="2"/>
</dbReference>
<evidence type="ECO:0000256" key="5">
    <source>
        <dbReference type="ARBA" id="ARBA00022737"/>
    </source>
</evidence>
<feature type="transmembrane region" description="Helical" evidence="11">
    <location>
        <begin position="12"/>
        <end position="36"/>
    </location>
</feature>
<dbReference type="Gene3D" id="3.30.465.10">
    <property type="match status" value="1"/>
</dbReference>
<gene>
    <name evidence="14" type="ordered locus">Caur_2196</name>
</gene>
<dbReference type="InterPro" id="IPR000644">
    <property type="entry name" value="CBS_dom"/>
</dbReference>
<sequence>MILLEDPGPSSLVIGIGLCLIALGITSAADTALITVSRPRLSSLLASAGLGTRRFAAHFLDEPYRIKSAIIFLNATLTITVTALTIQLVAPYGLSMIIGSLAGLLFAILLLSEVVAKALALRSPDTTILILARPLVAIAMVLWPVMAVINIITRPIFTLLSGQPAPPTPLVTEEELRLMMSAGEKAGWIEHEEREMIEGVMDFGDTLVREIMIPRVDVVALEVNSPLKRALDVAITRGHSRIPVYEETIDNVVGILYVKDLIPVLRDGKHDTPLRDLLRPAYFVPVTMKVAALLEDLQRRRVHMAIVVDEYGGTAGIVTLEDLIEQIVGEIRDEYDTEEPAIVEVGPNELIVDARVPIDDVAGLLEVEFPETTADRIGGLVYEQLGRIPREGDQVVCNDVTITVLSIKGIRAERLRIVRQAPAEITAAAPVDAEKPLLPLPKELHGSSGP</sequence>
<evidence type="ECO:0000256" key="10">
    <source>
        <dbReference type="PROSITE-ProRule" id="PRU01193"/>
    </source>
</evidence>
<dbReference type="STRING" id="324602.Caur_2196"/>
<comment type="subcellular location">
    <subcellularLocation>
        <location evidence="1">Cell membrane</location>
        <topology evidence="1">Multi-pass membrane protein</topology>
    </subcellularLocation>
</comment>
<dbReference type="InterPro" id="IPR016169">
    <property type="entry name" value="FAD-bd_PCMH_sub2"/>
</dbReference>
<dbReference type="SMART" id="SM01091">
    <property type="entry name" value="CorC_HlyC"/>
    <property type="match status" value="1"/>
</dbReference>